<evidence type="ECO:0000259" key="4">
    <source>
        <dbReference type="PROSITE" id="PS50110"/>
    </source>
</evidence>
<keyword evidence="6" id="KW-1185">Reference proteome</keyword>
<dbReference type="InterPro" id="IPR013971">
    <property type="entry name" value="HalX_domain"/>
</dbReference>
<feature type="coiled-coil region" evidence="3">
    <location>
        <begin position="148"/>
        <end position="175"/>
    </location>
</feature>
<dbReference type="GO" id="GO:0000160">
    <property type="term" value="P:phosphorelay signal transduction system"/>
    <property type="evidence" value="ECO:0007669"/>
    <property type="project" value="InterPro"/>
</dbReference>
<accession>A0A6B0T340</accession>
<dbReference type="EMBL" id="WUUT01000005">
    <property type="protein sequence ID" value="MXR52494.1"/>
    <property type="molecule type" value="Genomic_DNA"/>
</dbReference>
<dbReference type="SUPFAM" id="SSF52172">
    <property type="entry name" value="CheY-like"/>
    <property type="match status" value="1"/>
</dbReference>
<evidence type="ECO:0000256" key="2">
    <source>
        <dbReference type="PROSITE-ProRule" id="PRU00169"/>
    </source>
</evidence>
<dbReference type="OrthoDB" id="86314at2157"/>
<keyword evidence="1 2" id="KW-0597">Phosphoprotein</keyword>
<keyword evidence="3" id="KW-0175">Coiled coil</keyword>
<dbReference type="Proteomes" id="UP000466535">
    <property type="component" value="Unassembled WGS sequence"/>
</dbReference>
<organism evidence="5 6">
    <name type="scientific">Halovenus carboxidivorans</name>
    <dbReference type="NCBI Taxonomy" id="2692199"/>
    <lineage>
        <taxon>Archaea</taxon>
        <taxon>Methanobacteriati</taxon>
        <taxon>Methanobacteriota</taxon>
        <taxon>Stenosarchaea group</taxon>
        <taxon>Halobacteria</taxon>
        <taxon>Halobacteriales</taxon>
        <taxon>Haloarculaceae</taxon>
        <taxon>Halovenus</taxon>
    </lineage>
</organism>
<dbReference type="Pfam" id="PF08663">
    <property type="entry name" value="HalX"/>
    <property type="match status" value="1"/>
</dbReference>
<sequence length="187" mass="21237">MGAAEDDTTVLVVDDETAVADAYTAQLQREYDVRTAYGGEEALDAVDSSVDVVLLDRRMPVISGDEVLDEIRERELDCRVIMVTAVDPDFDIVEMPFEDYLQKPVDRDDLHDAIQNQLAASEYDEQVDEFLELNTKIGLLEEEKPTQELEESEEVQQIKERAESLKDDLDETVMEFDEPAEAFQNLV</sequence>
<gene>
    <name evidence="5" type="ORF">GRX03_12865</name>
</gene>
<dbReference type="InterPro" id="IPR011006">
    <property type="entry name" value="CheY-like_superfamily"/>
</dbReference>
<reference evidence="5 6" key="1">
    <citation type="submission" date="2019-12" db="EMBL/GenBank/DDBJ databases">
        <title>Isolation and characterization of three novel carbon monoxide-oxidizing members of Halobacteria from salione crusts and soils.</title>
        <authorList>
            <person name="Myers M.R."/>
            <person name="King G.M."/>
        </authorList>
    </citation>
    <scope>NUCLEOTIDE SEQUENCE [LARGE SCALE GENOMIC DNA]</scope>
    <source>
        <strain evidence="5 6">WSH3</strain>
    </source>
</reference>
<dbReference type="CDD" id="cd00156">
    <property type="entry name" value="REC"/>
    <property type="match status" value="1"/>
</dbReference>
<name>A0A6B0T340_9EURY</name>
<comment type="caution">
    <text evidence="5">The sequence shown here is derived from an EMBL/GenBank/DDBJ whole genome shotgun (WGS) entry which is preliminary data.</text>
</comment>
<dbReference type="AlphaFoldDB" id="A0A6B0T340"/>
<dbReference type="PROSITE" id="PS50110">
    <property type="entry name" value="RESPONSE_REGULATORY"/>
    <property type="match status" value="1"/>
</dbReference>
<feature type="domain" description="Response regulatory" evidence="4">
    <location>
        <begin position="9"/>
        <end position="118"/>
    </location>
</feature>
<dbReference type="Gene3D" id="3.40.50.2300">
    <property type="match status" value="1"/>
</dbReference>
<evidence type="ECO:0000313" key="5">
    <source>
        <dbReference type="EMBL" id="MXR52494.1"/>
    </source>
</evidence>
<feature type="modified residue" description="4-aspartylphosphate" evidence="2">
    <location>
        <position position="56"/>
    </location>
</feature>
<evidence type="ECO:0000256" key="3">
    <source>
        <dbReference type="SAM" id="Coils"/>
    </source>
</evidence>
<dbReference type="Pfam" id="PF00072">
    <property type="entry name" value="Response_reg"/>
    <property type="match status" value="1"/>
</dbReference>
<dbReference type="InterPro" id="IPR001789">
    <property type="entry name" value="Sig_transdc_resp-reg_receiver"/>
</dbReference>
<dbReference type="PANTHER" id="PTHR44591:SF3">
    <property type="entry name" value="RESPONSE REGULATORY DOMAIN-CONTAINING PROTEIN"/>
    <property type="match status" value="1"/>
</dbReference>
<dbReference type="InterPro" id="IPR050595">
    <property type="entry name" value="Bact_response_regulator"/>
</dbReference>
<evidence type="ECO:0000313" key="6">
    <source>
        <dbReference type="Proteomes" id="UP000466535"/>
    </source>
</evidence>
<proteinExistence type="predicted"/>
<dbReference type="SMART" id="SM00448">
    <property type="entry name" value="REC"/>
    <property type="match status" value="1"/>
</dbReference>
<dbReference type="PANTHER" id="PTHR44591">
    <property type="entry name" value="STRESS RESPONSE REGULATOR PROTEIN 1"/>
    <property type="match status" value="1"/>
</dbReference>
<dbReference type="RefSeq" id="WP_159764628.1">
    <property type="nucleotide sequence ID" value="NZ_WUUT01000005.1"/>
</dbReference>
<evidence type="ECO:0000256" key="1">
    <source>
        <dbReference type="ARBA" id="ARBA00022553"/>
    </source>
</evidence>
<protein>
    <submittedName>
        <fullName evidence="5">Response regulator</fullName>
    </submittedName>
</protein>